<dbReference type="Pfam" id="PF00443">
    <property type="entry name" value="UCH"/>
    <property type="match status" value="1"/>
</dbReference>
<dbReference type="GO" id="GO:0016579">
    <property type="term" value="P:protein deubiquitination"/>
    <property type="evidence" value="ECO:0007669"/>
    <property type="project" value="InterPro"/>
</dbReference>
<evidence type="ECO:0000256" key="4">
    <source>
        <dbReference type="ARBA" id="ARBA00012759"/>
    </source>
</evidence>
<feature type="compositionally biased region" description="Low complexity" evidence="14">
    <location>
        <begin position="531"/>
        <end position="543"/>
    </location>
</feature>
<evidence type="ECO:0000256" key="10">
    <source>
        <dbReference type="ARBA" id="ARBA00041300"/>
    </source>
</evidence>
<dbReference type="Gene3D" id="3.90.70.10">
    <property type="entry name" value="Cysteine proteinases"/>
    <property type="match status" value="1"/>
</dbReference>
<reference evidence="16" key="1">
    <citation type="submission" date="2020-11" db="EMBL/GenBank/DDBJ databases">
        <authorList>
            <person name="Tran Van P."/>
        </authorList>
    </citation>
    <scope>NUCLEOTIDE SEQUENCE</scope>
</reference>
<feature type="compositionally biased region" description="Basic and acidic residues" evidence="14">
    <location>
        <begin position="788"/>
        <end position="801"/>
    </location>
</feature>
<feature type="region of interest" description="Disordered" evidence="14">
    <location>
        <begin position="629"/>
        <end position="932"/>
    </location>
</feature>
<dbReference type="FunFam" id="3.90.70.10:FF:000119">
    <property type="entry name" value="Ubiquitin specific peptidase 36"/>
    <property type="match status" value="1"/>
</dbReference>
<evidence type="ECO:0000256" key="5">
    <source>
        <dbReference type="ARBA" id="ARBA00022670"/>
    </source>
</evidence>
<evidence type="ECO:0000256" key="9">
    <source>
        <dbReference type="ARBA" id="ARBA00039432"/>
    </source>
</evidence>
<evidence type="ECO:0000256" key="12">
    <source>
        <dbReference type="ARBA" id="ARBA00042420"/>
    </source>
</evidence>
<comment type="catalytic activity">
    <reaction evidence="1">
        <text>Thiol-dependent hydrolysis of ester, thioester, amide, peptide and isopeptide bonds formed by the C-terminal Gly of ubiquitin (a 76-residue protein attached to proteins as an intracellular targeting signal).</text>
        <dbReference type="EC" id="3.4.19.12"/>
    </reaction>
</comment>
<feature type="compositionally biased region" description="Low complexity" evidence="14">
    <location>
        <begin position="632"/>
        <end position="653"/>
    </location>
</feature>
<dbReference type="PANTHER" id="PTHR24006">
    <property type="entry name" value="UBIQUITIN CARBOXYL-TERMINAL HYDROLASE"/>
    <property type="match status" value="1"/>
</dbReference>
<evidence type="ECO:0000256" key="3">
    <source>
        <dbReference type="ARBA" id="ARBA00009085"/>
    </source>
</evidence>
<dbReference type="GO" id="GO:0004843">
    <property type="term" value="F:cysteine-type deubiquitinase activity"/>
    <property type="evidence" value="ECO:0007669"/>
    <property type="project" value="UniProtKB-EC"/>
</dbReference>
<keyword evidence="5" id="KW-0645">Protease</keyword>
<protein>
    <recommendedName>
        <fullName evidence="9">Ubiquitin carboxyl-terminal hydrolase 36</fullName>
        <ecNumber evidence="4">3.4.19.12</ecNumber>
    </recommendedName>
    <alternativeName>
        <fullName evidence="12">Deubiquitinating enzyme 36</fullName>
    </alternativeName>
    <alternativeName>
        <fullName evidence="11">Protein scrawny</fullName>
    </alternativeName>
    <alternativeName>
        <fullName evidence="10">Ubiquitin thioesterase 36</fullName>
    </alternativeName>
    <alternativeName>
        <fullName evidence="13">Ubiquitin-specific-processing protease 36</fullName>
    </alternativeName>
</protein>
<feature type="compositionally biased region" description="Basic and acidic residues" evidence="14">
    <location>
        <begin position="757"/>
        <end position="775"/>
    </location>
</feature>
<dbReference type="Proteomes" id="UP000728032">
    <property type="component" value="Unassembled WGS sequence"/>
</dbReference>
<feature type="compositionally biased region" description="Basic residues" evidence="14">
    <location>
        <begin position="1096"/>
        <end position="1117"/>
    </location>
</feature>
<feature type="region of interest" description="Disordered" evidence="14">
    <location>
        <begin position="1069"/>
        <end position="1117"/>
    </location>
</feature>
<evidence type="ECO:0000256" key="8">
    <source>
        <dbReference type="ARBA" id="ARBA00022807"/>
    </source>
</evidence>
<feature type="compositionally biased region" description="Basic and acidic residues" evidence="14">
    <location>
        <begin position="808"/>
        <end position="827"/>
    </location>
</feature>
<feature type="compositionally biased region" description="Basic residues" evidence="14">
    <location>
        <begin position="876"/>
        <end position="894"/>
    </location>
</feature>
<dbReference type="EC" id="3.4.19.12" evidence="4"/>
<feature type="compositionally biased region" description="Basic and acidic residues" evidence="14">
    <location>
        <begin position="1077"/>
        <end position="1095"/>
    </location>
</feature>
<dbReference type="PROSITE" id="PS00972">
    <property type="entry name" value="USP_1"/>
    <property type="match status" value="1"/>
</dbReference>
<dbReference type="OrthoDB" id="420187at2759"/>
<proteinExistence type="inferred from homology"/>
<dbReference type="PROSITE" id="PS50235">
    <property type="entry name" value="USP_3"/>
    <property type="match status" value="1"/>
</dbReference>
<dbReference type="InterPro" id="IPR018200">
    <property type="entry name" value="USP_CS"/>
</dbReference>
<evidence type="ECO:0000256" key="6">
    <source>
        <dbReference type="ARBA" id="ARBA00022786"/>
    </source>
</evidence>
<feature type="compositionally biased region" description="Basic and acidic residues" evidence="14">
    <location>
        <begin position="916"/>
        <end position="932"/>
    </location>
</feature>
<dbReference type="SUPFAM" id="SSF54001">
    <property type="entry name" value="Cysteine proteinases"/>
    <property type="match status" value="1"/>
</dbReference>
<sequence length="1117" mass="126157">MSAKTLQTKYNVLTNDGKVFNNNVLSNDGIKLNGQMKMSPNVNSLMNGNSNDNTSDGLVAPKHVLFLRERVLLDWKQPQKIGAGLHNLGNTCFLNSVLQCLSYCPPLVNYLLHTNDHNTARCAQMNQMFCMVCEMARLIRQTRNSGQPVKPIEICRRLKAIAKHFQLGRQEDAHEFLRYVVDNMWKSCLNSNDSVPNASKLDPKSKETTAINQIFGGYHRSQVTCFACKAKSNTYDYFMDFMLDIKNANSLEKALEKFVTPEILQNENSYKCTRCKRKTVARKQFTIYSAPNVATFQLKRFDYHRIFGGKITKPVTYPERLNLRPYMSDNKGAPIIYKLNSVLVHLGGSCNSGHYFCYVRNSNNSWYLMDDSRTVQVNQNQALSQQAYVLFYVRVDTDFHKPAPVINGLKLKSSPGLSPELFRNQNHVNNVRNDSLNSSFVQRKPLTITGLQSGVMKVMPNNNNNNHLNHKQNTNSKSVNDSIKQLVPYDDYDSSDEDNGAKQTAPTTPATVHMNGSLKNSSNCDKRISGNHNENINNNSNNNRLSAGEHKSHELAVKSPQKSTKLDNISIKLKTNTNQIIPNPKHKSITNSIPNHTSECASNCVPLAPITIAKVKATTSSWHVVESCGHRSPSITSNSSTNSVNSTTEWTVSDCSKEFNGTPTPRAKHKHRNKQQLNGCPASGLTNGNVTPQLNGCPASGLTNGNVTPVLSTKQKLPQSEPQSNGKTQSPSNAGISDAVNHSSDNFVDKNYSNKASDSERLSPKKNDLKPENRSLVHSSVESNDWTDSSHQRDGNLDRRLNGGSHRSPNDSGRDCKPRDKKQERSHSKSANNSSDDESDAHDKSGSHKHEKRKRRKHRSHSSDSDEMEEKIILTIKHKKKKKKKMKKKKHKKRDMSGSDESGDDSGDDNGLQWVERTKETVEKERDVTYTKPSDHYEKRWDENVRDLSNLTKKRPFDEGLEQNKSDTTPAKPLLVTNEAVVNGLLKASHRAFGDKVNSWNGGPSHLDTSLQEESQRSVKDYSDDYDEEFDRGKTKKVKTKHSDKSYHEMNGNAFNPFQKVANDKQCFNGTFNANRNKSDFGRHQDNGKHWDKPWNKSHHKPQQQRYDHHNHKERRY</sequence>
<evidence type="ECO:0000256" key="11">
    <source>
        <dbReference type="ARBA" id="ARBA00042154"/>
    </source>
</evidence>
<dbReference type="GO" id="GO:0042981">
    <property type="term" value="P:regulation of apoptotic process"/>
    <property type="evidence" value="ECO:0007669"/>
    <property type="project" value="TreeGrafter"/>
</dbReference>
<evidence type="ECO:0000256" key="13">
    <source>
        <dbReference type="ARBA" id="ARBA00043009"/>
    </source>
</evidence>
<dbReference type="PANTHER" id="PTHR24006:SF758">
    <property type="entry name" value="UBIQUITIN CARBOXYL-TERMINAL HYDROLASE 36"/>
    <property type="match status" value="1"/>
</dbReference>
<feature type="compositionally biased region" description="Low complexity" evidence="14">
    <location>
        <begin position="461"/>
        <end position="475"/>
    </location>
</feature>
<dbReference type="AlphaFoldDB" id="A0A7R9QCL0"/>
<feature type="compositionally biased region" description="Polar residues" evidence="14">
    <location>
        <begin position="998"/>
        <end position="1013"/>
    </location>
</feature>
<evidence type="ECO:0000256" key="2">
    <source>
        <dbReference type="ARBA" id="ARBA00004604"/>
    </source>
</evidence>
<dbReference type="PROSITE" id="PS00973">
    <property type="entry name" value="USP_2"/>
    <property type="match status" value="1"/>
</dbReference>
<feature type="domain" description="USP" evidence="15">
    <location>
        <begin position="83"/>
        <end position="395"/>
    </location>
</feature>
<keyword evidence="8" id="KW-0788">Thiol protease</keyword>
<feature type="compositionally biased region" description="Basic and acidic residues" evidence="14">
    <location>
        <begin position="547"/>
        <end position="556"/>
    </location>
</feature>
<dbReference type="GO" id="GO:0006508">
    <property type="term" value="P:proteolysis"/>
    <property type="evidence" value="ECO:0007669"/>
    <property type="project" value="UniProtKB-KW"/>
</dbReference>
<dbReference type="InterPro" id="IPR038765">
    <property type="entry name" value="Papain-like_cys_pep_sf"/>
</dbReference>
<feature type="compositionally biased region" description="Basic and acidic residues" evidence="14">
    <location>
        <begin position="1014"/>
        <end position="1023"/>
    </location>
</feature>
<dbReference type="InterPro" id="IPR028889">
    <property type="entry name" value="USP"/>
</dbReference>
<organism evidence="16">
    <name type="scientific">Oppiella nova</name>
    <dbReference type="NCBI Taxonomy" id="334625"/>
    <lineage>
        <taxon>Eukaryota</taxon>
        <taxon>Metazoa</taxon>
        <taxon>Ecdysozoa</taxon>
        <taxon>Arthropoda</taxon>
        <taxon>Chelicerata</taxon>
        <taxon>Arachnida</taxon>
        <taxon>Acari</taxon>
        <taxon>Acariformes</taxon>
        <taxon>Sarcoptiformes</taxon>
        <taxon>Oribatida</taxon>
        <taxon>Brachypylina</taxon>
        <taxon>Oppioidea</taxon>
        <taxon>Oppiidae</taxon>
        <taxon>Oppiella</taxon>
    </lineage>
</organism>
<feature type="compositionally biased region" description="Polar residues" evidence="14">
    <location>
        <begin position="501"/>
        <end position="510"/>
    </location>
</feature>
<dbReference type="GO" id="GO:0005829">
    <property type="term" value="C:cytosol"/>
    <property type="evidence" value="ECO:0007669"/>
    <property type="project" value="TreeGrafter"/>
</dbReference>
<gene>
    <name evidence="16" type="ORF">ONB1V03_LOCUS1855</name>
</gene>
<feature type="region of interest" description="Disordered" evidence="14">
    <location>
        <begin position="946"/>
        <end position="970"/>
    </location>
</feature>
<evidence type="ECO:0000256" key="14">
    <source>
        <dbReference type="SAM" id="MobiDB-lite"/>
    </source>
</evidence>
<feature type="compositionally biased region" description="Polar residues" evidence="14">
    <location>
        <begin position="684"/>
        <end position="694"/>
    </location>
</feature>
<comment type="subcellular location">
    <subcellularLocation>
        <location evidence="2">Nucleus</location>
        <location evidence="2">Nucleolus</location>
    </subcellularLocation>
</comment>
<feature type="compositionally biased region" description="Basic and acidic residues" evidence="14">
    <location>
        <begin position="955"/>
        <end position="965"/>
    </location>
</feature>
<dbReference type="InterPro" id="IPR050164">
    <property type="entry name" value="Peptidase_C19"/>
</dbReference>
<dbReference type="EMBL" id="CAJPVJ010000374">
    <property type="protein sequence ID" value="CAG2162257.1"/>
    <property type="molecule type" value="Genomic_DNA"/>
</dbReference>
<evidence type="ECO:0000256" key="7">
    <source>
        <dbReference type="ARBA" id="ARBA00022801"/>
    </source>
</evidence>
<evidence type="ECO:0000259" key="15">
    <source>
        <dbReference type="PROSITE" id="PS50235"/>
    </source>
</evidence>
<feature type="region of interest" description="Disordered" evidence="14">
    <location>
        <begin position="997"/>
        <end position="1050"/>
    </location>
</feature>
<feature type="region of interest" description="Disordered" evidence="14">
    <location>
        <begin position="456"/>
        <end position="563"/>
    </location>
</feature>
<dbReference type="InterPro" id="IPR001394">
    <property type="entry name" value="Peptidase_C19_UCH"/>
</dbReference>
<dbReference type="EMBL" id="OC915199">
    <property type="protein sequence ID" value="CAD7639221.1"/>
    <property type="molecule type" value="Genomic_DNA"/>
</dbReference>
<dbReference type="CDD" id="cd02661">
    <property type="entry name" value="Peptidase_C19E"/>
    <property type="match status" value="1"/>
</dbReference>
<dbReference type="GO" id="GO:0005730">
    <property type="term" value="C:nucleolus"/>
    <property type="evidence" value="ECO:0007669"/>
    <property type="project" value="UniProtKB-SubCell"/>
</dbReference>
<accession>A0A7R9QCL0</accession>
<evidence type="ECO:0000256" key="1">
    <source>
        <dbReference type="ARBA" id="ARBA00000707"/>
    </source>
</evidence>
<feature type="compositionally biased region" description="Polar residues" evidence="14">
    <location>
        <begin position="776"/>
        <end position="787"/>
    </location>
</feature>
<feature type="compositionally biased region" description="Polar residues" evidence="14">
    <location>
        <begin position="701"/>
        <end position="756"/>
    </location>
</feature>
<name>A0A7R9QCL0_9ACAR</name>
<feature type="compositionally biased region" description="Basic residues" evidence="14">
    <location>
        <begin position="849"/>
        <end position="860"/>
    </location>
</feature>
<evidence type="ECO:0000313" key="16">
    <source>
        <dbReference type="EMBL" id="CAD7639221.1"/>
    </source>
</evidence>
<keyword evidence="17" id="KW-1185">Reference proteome</keyword>
<evidence type="ECO:0000313" key="17">
    <source>
        <dbReference type="Proteomes" id="UP000728032"/>
    </source>
</evidence>
<comment type="similarity">
    <text evidence="3">Belongs to the peptidase C19 family.</text>
</comment>
<keyword evidence="7" id="KW-0378">Hydrolase</keyword>
<keyword evidence="6" id="KW-0833">Ubl conjugation pathway</keyword>